<dbReference type="PROSITE" id="PS00141">
    <property type="entry name" value="ASP_PROTEASE"/>
    <property type="match status" value="1"/>
</dbReference>
<gene>
    <name evidence="2" type="primary">LOC106156635</name>
</gene>
<keyword evidence="1" id="KW-1185">Reference proteome</keyword>
<evidence type="ECO:0000313" key="2">
    <source>
        <dbReference type="RefSeq" id="XP_013387429.1"/>
    </source>
</evidence>
<dbReference type="AlphaFoldDB" id="A0A1S3HQW4"/>
<dbReference type="GeneID" id="106156635"/>
<proteinExistence type="predicted"/>
<dbReference type="OMA" id="WIRWHAR"/>
<evidence type="ECO:0000313" key="1">
    <source>
        <dbReference type="Proteomes" id="UP000085678"/>
    </source>
</evidence>
<dbReference type="KEGG" id="lak:106156635"/>
<dbReference type="RefSeq" id="XP_013387429.1">
    <property type="nucleotide sequence ID" value="XM_013531975.1"/>
</dbReference>
<dbReference type="STRING" id="7574.A0A1S3HQW4"/>
<name>A0A1S3HQW4_LINAN</name>
<dbReference type="InterPro" id="IPR050951">
    <property type="entry name" value="Retrovirus_Pol_polyprotein"/>
</dbReference>
<protein>
    <submittedName>
        <fullName evidence="2">Uncharacterized protein LOC106156635</fullName>
    </submittedName>
</protein>
<dbReference type="PANTHER" id="PTHR37984">
    <property type="entry name" value="PROTEIN CBG26694"/>
    <property type="match status" value="1"/>
</dbReference>
<sequence length="283" mass="32397">MVGWNDLNDIVDSFDQTLLEPIEAMPETEDRQAVPGQNVYACLTVAITAHFNPHAYVEFQRYLFKRTLQDTPNIDDFYYTLKQLVETCQYAQPNAEIKSQIIMGCRLDKVHDKGLRDPDVTLDQLLQYARNLEVTYAHSQMIKSQTVNTVHKAKQQLTTKRHPAKHQTKKHTFNQPEPATCNKNCKNKCRNCGGQWPHQGGHTCHSCGKQNHFTAVCLSKPRVNNIEIEDDVEYTYKLNMKSQVSSPYFKVKVDDSYITIMADSGASVNILSEKDYLSMKHPP</sequence>
<dbReference type="GO" id="GO:0004190">
    <property type="term" value="F:aspartic-type endopeptidase activity"/>
    <property type="evidence" value="ECO:0007669"/>
    <property type="project" value="InterPro"/>
</dbReference>
<dbReference type="InterPro" id="IPR001969">
    <property type="entry name" value="Aspartic_peptidase_AS"/>
</dbReference>
<dbReference type="PANTHER" id="PTHR37984:SF9">
    <property type="entry name" value="INTEGRASE CATALYTIC DOMAIN-CONTAINING PROTEIN"/>
    <property type="match status" value="1"/>
</dbReference>
<dbReference type="Proteomes" id="UP000085678">
    <property type="component" value="Unplaced"/>
</dbReference>
<dbReference type="GO" id="GO:0006508">
    <property type="term" value="P:proteolysis"/>
    <property type="evidence" value="ECO:0007669"/>
    <property type="project" value="InterPro"/>
</dbReference>
<accession>A0A1S3HQW4</accession>
<reference evidence="2" key="1">
    <citation type="submission" date="2025-08" db="UniProtKB">
        <authorList>
            <consortium name="RefSeq"/>
        </authorList>
    </citation>
    <scope>IDENTIFICATION</scope>
    <source>
        <tissue evidence="2">Gonads</tissue>
    </source>
</reference>
<dbReference type="OrthoDB" id="10068383at2759"/>
<organism evidence="1 2">
    <name type="scientific">Lingula anatina</name>
    <name type="common">Brachiopod</name>
    <name type="synonym">Lingula unguis</name>
    <dbReference type="NCBI Taxonomy" id="7574"/>
    <lineage>
        <taxon>Eukaryota</taxon>
        <taxon>Metazoa</taxon>
        <taxon>Spiralia</taxon>
        <taxon>Lophotrochozoa</taxon>
        <taxon>Brachiopoda</taxon>
        <taxon>Linguliformea</taxon>
        <taxon>Lingulata</taxon>
        <taxon>Lingulida</taxon>
        <taxon>Linguloidea</taxon>
        <taxon>Lingulidae</taxon>
        <taxon>Lingula</taxon>
    </lineage>
</organism>
<dbReference type="InParanoid" id="A0A1S3HQW4"/>